<sequence length="122" mass="13518">MNPITIIKTGEEHQQALARVSALMDSDPAPDSPEANELELLALVIEHYEQKHYPIDPPDPIEAIRFSMDQMDLSRKDLARYIGSPSKVSEVLSGKRPLSLNMIRRLNAGLGISADVLIRESA</sequence>
<dbReference type="Gene3D" id="1.10.260.40">
    <property type="entry name" value="lambda repressor-like DNA-binding domains"/>
    <property type="match status" value="1"/>
</dbReference>
<organism evidence="3">
    <name type="scientific">Candidatus Kentrum sp. FM</name>
    <dbReference type="NCBI Taxonomy" id="2126340"/>
    <lineage>
        <taxon>Bacteria</taxon>
        <taxon>Pseudomonadati</taxon>
        <taxon>Pseudomonadota</taxon>
        <taxon>Gammaproteobacteria</taxon>
        <taxon>Candidatus Kentrum</taxon>
    </lineage>
</organism>
<accession>A0A450TD74</accession>
<dbReference type="AlphaFoldDB" id="A0A450TD74"/>
<evidence type="ECO:0000313" key="2">
    <source>
        <dbReference type="EMBL" id="VFJ64387.1"/>
    </source>
</evidence>
<dbReference type="SUPFAM" id="SSF47413">
    <property type="entry name" value="lambda repressor-like DNA-binding domains"/>
    <property type="match status" value="1"/>
</dbReference>
<dbReference type="GO" id="GO:0001046">
    <property type="term" value="F:core promoter sequence-specific DNA binding"/>
    <property type="evidence" value="ECO:0007669"/>
    <property type="project" value="TreeGrafter"/>
</dbReference>
<reference evidence="3" key="1">
    <citation type="submission" date="2019-02" db="EMBL/GenBank/DDBJ databases">
        <authorList>
            <person name="Gruber-Vodicka R. H."/>
            <person name="Seah K. B. B."/>
        </authorList>
    </citation>
    <scope>NUCLEOTIDE SEQUENCE</scope>
    <source>
        <strain evidence="3">BECK_BZ163</strain>
        <strain evidence="4">BECK_BZ164</strain>
        <strain evidence="2">BECK_BZ165</strain>
    </source>
</reference>
<feature type="domain" description="HTH cro/C1-type" evidence="1">
    <location>
        <begin position="64"/>
        <end position="117"/>
    </location>
</feature>
<protein>
    <submittedName>
        <fullName evidence="3">HTH-type transcriptional regulator / antitoxin HigA</fullName>
    </submittedName>
</protein>
<dbReference type="PANTHER" id="PTHR40455:SF1">
    <property type="entry name" value="ANTITOXIN HIGA"/>
    <property type="match status" value="1"/>
</dbReference>
<dbReference type="EMBL" id="CAADFA010000367">
    <property type="protein sequence ID" value="VFJ64387.1"/>
    <property type="molecule type" value="Genomic_DNA"/>
</dbReference>
<dbReference type="PANTHER" id="PTHR40455">
    <property type="entry name" value="ANTITOXIN HIGA"/>
    <property type="match status" value="1"/>
</dbReference>
<dbReference type="EMBL" id="CAADFL010000366">
    <property type="protein sequence ID" value="VFK15340.1"/>
    <property type="molecule type" value="Genomic_DNA"/>
</dbReference>
<evidence type="ECO:0000313" key="4">
    <source>
        <dbReference type="EMBL" id="VFK15340.1"/>
    </source>
</evidence>
<dbReference type="CDD" id="cd00093">
    <property type="entry name" value="HTH_XRE"/>
    <property type="match status" value="1"/>
</dbReference>
<name>A0A450TD74_9GAMM</name>
<dbReference type="EMBL" id="CAADEZ010000365">
    <property type="protein sequence ID" value="VFJ64860.1"/>
    <property type="molecule type" value="Genomic_DNA"/>
</dbReference>
<evidence type="ECO:0000259" key="1">
    <source>
        <dbReference type="PROSITE" id="PS50943"/>
    </source>
</evidence>
<gene>
    <name evidence="3" type="ORF">BECKFM1743A_GA0114220_103657</name>
    <name evidence="4" type="ORF">BECKFM1743B_GA0114221_103667</name>
    <name evidence="2" type="ORF">BECKFM1743C_GA0114222_103677</name>
</gene>
<dbReference type="InterPro" id="IPR010982">
    <property type="entry name" value="Lambda_DNA-bd_dom_sf"/>
</dbReference>
<dbReference type="GO" id="GO:0006355">
    <property type="term" value="P:regulation of DNA-templated transcription"/>
    <property type="evidence" value="ECO:0007669"/>
    <property type="project" value="InterPro"/>
</dbReference>
<dbReference type="Pfam" id="PF01381">
    <property type="entry name" value="HTH_3"/>
    <property type="match status" value="1"/>
</dbReference>
<dbReference type="InterPro" id="IPR039060">
    <property type="entry name" value="Antitox_HigA"/>
</dbReference>
<evidence type="ECO:0000313" key="3">
    <source>
        <dbReference type="EMBL" id="VFJ64860.1"/>
    </source>
</evidence>
<proteinExistence type="predicted"/>
<dbReference type="InterPro" id="IPR001387">
    <property type="entry name" value="Cro/C1-type_HTH"/>
</dbReference>
<dbReference type="SMART" id="SM00530">
    <property type="entry name" value="HTH_XRE"/>
    <property type="match status" value="1"/>
</dbReference>
<dbReference type="PROSITE" id="PS50943">
    <property type="entry name" value="HTH_CROC1"/>
    <property type="match status" value="1"/>
</dbReference>